<evidence type="ECO:0000256" key="1">
    <source>
        <dbReference type="SAM" id="Phobius"/>
    </source>
</evidence>
<evidence type="ECO:0000256" key="2">
    <source>
        <dbReference type="SAM" id="SignalP"/>
    </source>
</evidence>
<evidence type="ECO:0000313" key="3">
    <source>
        <dbReference type="EMBL" id="AXA37320.1"/>
    </source>
</evidence>
<accession>A0A2Z4Y7W4</accession>
<gene>
    <name evidence="3" type="ORF">BRCON_2578</name>
</gene>
<keyword evidence="1" id="KW-0472">Membrane</keyword>
<evidence type="ECO:0000313" key="4">
    <source>
        <dbReference type="Proteomes" id="UP000262583"/>
    </source>
</evidence>
<dbReference type="KEGG" id="schv:BRCON_2578"/>
<dbReference type="AlphaFoldDB" id="A0A2Z4Y7W4"/>
<protein>
    <submittedName>
        <fullName evidence="3">Uncharacterized protein</fullName>
    </submittedName>
</protein>
<keyword evidence="2" id="KW-0732">Signal</keyword>
<feature type="transmembrane region" description="Helical" evidence="1">
    <location>
        <begin position="104"/>
        <end position="125"/>
    </location>
</feature>
<proteinExistence type="predicted"/>
<reference evidence="3 4" key="1">
    <citation type="submission" date="2018-05" db="EMBL/GenBank/DDBJ databases">
        <title>A metagenomic window into the 2 km-deep terrestrial subsurface aquifer revealed taxonomically and functionally diverse microbial community comprising novel uncultured bacterial lineages.</title>
        <authorList>
            <person name="Kadnikov V.V."/>
            <person name="Mardanov A.V."/>
            <person name="Beletsky A.V."/>
            <person name="Banks D."/>
            <person name="Pimenov N.V."/>
            <person name="Frank Y.A."/>
            <person name="Karnachuk O.V."/>
            <person name="Ravin N.V."/>
        </authorList>
    </citation>
    <scope>NUCLEOTIDE SEQUENCE [LARGE SCALE GENOMIC DNA]</scope>
    <source>
        <strain evidence="3">BY</strain>
    </source>
</reference>
<keyword evidence="1" id="KW-0812">Transmembrane</keyword>
<dbReference type="EMBL" id="CP030759">
    <property type="protein sequence ID" value="AXA37320.1"/>
    <property type="molecule type" value="Genomic_DNA"/>
</dbReference>
<organism evidence="3 4">
    <name type="scientific">Sumerlaea chitinivorans</name>
    <dbReference type="NCBI Taxonomy" id="2250252"/>
    <lineage>
        <taxon>Bacteria</taxon>
        <taxon>Candidatus Sumerlaeota</taxon>
        <taxon>Candidatus Sumerlaeia</taxon>
        <taxon>Candidatus Sumerlaeales</taxon>
        <taxon>Candidatus Sumerlaeaceae</taxon>
        <taxon>Candidatus Sumerlaea</taxon>
    </lineage>
</organism>
<keyword evidence="1" id="KW-1133">Transmembrane helix</keyword>
<feature type="chain" id="PRO_5016333229" evidence="2">
    <location>
        <begin position="21"/>
        <end position="151"/>
    </location>
</feature>
<dbReference type="Proteomes" id="UP000262583">
    <property type="component" value="Chromosome"/>
</dbReference>
<name>A0A2Z4Y7W4_SUMC1</name>
<sequence>MFLSLLLATLLTATVVSAIAAFSFNKPVKQILARLIADPISEAWRRYLHFALFVVGISTGVRIHDLERYISPPPWAKDAQILELTSERWVLEIYRTIIGSLQGIAWMMLFFFIVALIAYVIVRIASMWQAAKLSKTPSAESSSSATSPPLQ</sequence>
<feature type="signal peptide" evidence="2">
    <location>
        <begin position="1"/>
        <end position="20"/>
    </location>
</feature>